<keyword evidence="2" id="KW-0732">Signal</keyword>
<organism evidence="4 5">
    <name type="scientific">Scomber scombrus</name>
    <name type="common">Atlantic mackerel</name>
    <name type="synonym">Scomber vernalis</name>
    <dbReference type="NCBI Taxonomy" id="13677"/>
    <lineage>
        <taxon>Eukaryota</taxon>
        <taxon>Metazoa</taxon>
        <taxon>Chordata</taxon>
        <taxon>Craniata</taxon>
        <taxon>Vertebrata</taxon>
        <taxon>Euteleostomi</taxon>
        <taxon>Actinopterygii</taxon>
        <taxon>Neopterygii</taxon>
        <taxon>Teleostei</taxon>
        <taxon>Neoteleostei</taxon>
        <taxon>Acanthomorphata</taxon>
        <taxon>Pelagiaria</taxon>
        <taxon>Scombriformes</taxon>
        <taxon>Scombridae</taxon>
        <taxon>Scomber</taxon>
    </lineage>
</organism>
<evidence type="ECO:0000256" key="1">
    <source>
        <dbReference type="ARBA" id="ARBA00023180"/>
    </source>
</evidence>
<proteinExistence type="predicted"/>
<keyword evidence="5" id="KW-1185">Reference proteome</keyword>
<evidence type="ECO:0000259" key="3">
    <source>
        <dbReference type="SMART" id="SM00921"/>
    </source>
</evidence>
<dbReference type="InterPro" id="IPR000353">
    <property type="entry name" value="MHC_II_b_N"/>
</dbReference>
<reference evidence="4 5" key="1">
    <citation type="submission" date="2024-01" db="EMBL/GenBank/DDBJ databases">
        <authorList>
            <person name="Alioto T."/>
            <person name="Alioto T."/>
            <person name="Gomez Garrido J."/>
        </authorList>
    </citation>
    <scope>NUCLEOTIDE SEQUENCE [LARGE SCALE GENOMIC DNA]</scope>
</reference>
<dbReference type="GO" id="GO:0006955">
    <property type="term" value="P:immune response"/>
    <property type="evidence" value="ECO:0007669"/>
    <property type="project" value="InterPro"/>
</dbReference>
<dbReference type="AlphaFoldDB" id="A0AAV1QGM6"/>
<evidence type="ECO:0000256" key="2">
    <source>
        <dbReference type="SAM" id="SignalP"/>
    </source>
</evidence>
<accession>A0AAV1QGM6</accession>
<dbReference type="Pfam" id="PF00969">
    <property type="entry name" value="MHC_II_beta"/>
    <property type="match status" value="1"/>
</dbReference>
<sequence>MASSFLSFSLLFITVYTADGFMEFVVARCEFNSTELEDVRYIYSMYYNKLEYARFDSSVGKFVGYTEFGVKNADYWNNDPSQLGLRLHERETYCLGNVKIDYNYALTKSGELVFETSFKPR</sequence>
<dbReference type="SUPFAM" id="SSF54452">
    <property type="entry name" value="MHC antigen-recognition domain"/>
    <property type="match status" value="1"/>
</dbReference>
<dbReference type="GO" id="GO:0042613">
    <property type="term" value="C:MHC class II protein complex"/>
    <property type="evidence" value="ECO:0007669"/>
    <property type="project" value="InterPro"/>
</dbReference>
<name>A0AAV1QGM6_SCOSC</name>
<gene>
    <name evidence="4" type="ORF">FSCOSCO3_A005791</name>
</gene>
<protein>
    <submittedName>
        <fullName evidence="4">MHC class II beta</fullName>
    </submittedName>
</protein>
<dbReference type="InterPro" id="IPR011162">
    <property type="entry name" value="MHC_I/II-like_Ag-recog"/>
</dbReference>
<comment type="caution">
    <text evidence="4">The sequence shown here is derived from an EMBL/GenBank/DDBJ whole genome shotgun (WGS) entry which is preliminary data.</text>
</comment>
<evidence type="ECO:0000313" key="4">
    <source>
        <dbReference type="EMBL" id="CAK6983246.1"/>
    </source>
</evidence>
<keyword evidence="1" id="KW-0325">Glycoprotein</keyword>
<dbReference type="GO" id="GO:0019882">
    <property type="term" value="P:antigen processing and presentation"/>
    <property type="evidence" value="ECO:0007669"/>
    <property type="project" value="InterPro"/>
</dbReference>
<dbReference type="Proteomes" id="UP001314229">
    <property type="component" value="Unassembled WGS sequence"/>
</dbReference>
<feature type="signal peptide" evidence="2">
    <location>
        <begin position="1"/>
        <end position="20"/>
    </location>
</feature>
<evidence type="ECO:0000313" key="5">
    <source>
        <dbReference type="Proteomes" id="UP001314229"/>
    </source>
</evidence>
<dbReference type="SMART" id="SM00921">
    <property type="entry name" value="MHC_II_beta"/>
    <property type="match status" value="1"/>
</dbReference>
<dbReference type="InterPro" id="IPR014745">
    <property type="entry name" value="MHC_II_a/b_N"/>
</dbReference>
<dbReference type="Gene3D" id="3.10.320.10">
    <property type="entry name" value="Class II Histocompatibility Antigen, M Beta Chain, Chain B, domain 1"/>
    <property type="match status" value="1"/>
</dbReference>
<feature type="chain" id="PRO_5043460724" evidence="2">
    <location>
        <begin position="21"/>
        <end position="121"/>
    </location>
</feature>
<feature type="domain" description="MHC class II beta chain N-terminal" evidence="3">
    <location>
        <begin position="27"/>
        <end position="102"/>
    </location>
</feature>
<dbReference type="EMBL" id="CAWUFR010001248">
    <property type="protein sequence ID" value="CAK6983246.1"/>
    <property type="molecule type" value="Genomic_DNA"/>
</dbReference>